<evidence type="ECO:0000313" key="7">
    <source>
        <dbReference type="Proteomes" id="UP001139263"/>
    </source>
</evidence>
<feature type="domain" description="Photosynthesis system II assembly factor Ycf48/Hcf136-like" evidence="5">
    <location>
        <begin position="186"/>
        <end position="289"/>
    </location>
</feature>
<dbReference type="Proteomes" id="UP001139263">
    <property type="component" value="Unassembled WGS sequence"/>
</dbReference>
<evidence type="ECO:0000256" key="3">
    <source>
        <dbReference type="SAM" id="MobiDB-lite"/>
    </source>
</evidence>
<dbReference type="PANTHER" id="PTHR47199">
    <property type="entry name" value="PHOTOSYSTEM II STABILITY/ASSEMBLY FACTOR HCF136, CHLOROPLASTIC"/>
    <property type="match status" value="1"/>
</dbReference>
<keyword evidence="1" id="KW-0602">Photosynthesis</keyword>
<feature type="region of interest" description="Disordered" evidence="3">
    <location>
        <begin position="47"/>
        <end position="66"/>
    </location>
</feature>
<evidence type="ECO:0000256" key="2">
    <source>
        <dbReference type="ARBA" id="ARBA00023276"/>
    </source>
</evidence>
<proteinExistence type="predicted"/>
<dbReference type="GO" id="GO:0009523">
    <property type="term" value="C:photosystem II"/>
    <property type="evidence" value="ECO:0007669"/>
    <property type="project" value="UniProtKB-KW"/>
</dbReference>
<keyword evidence="2" id="KW-0604">Photosystem II</keyword>
<dbReference type="Gene3D" id="2.130.10.10">
    <property type="entry name" value="YVTN repeat-like/Quinoprotein amine dehydrogenase"/>
    <property type="match status" value="3"/>
</dbReference>
<dbReference type="InterPro" id="IPR028203">
    <property type="entry name" value="PSII_CF48-like_dom"/>
</dbReference>
<dbReference type="Pfam" id="PF14870">
    <property type="entry name" value="PSII_BNR"/>
    <property type="match status" value="2"/>
</dbReference>
<evidence type="ECO:0000256" key="4">
    <source>
        <dbReference type="SAM" id="SignalP"/>
    </source>
</evidence>
<evidence type="ECO:0000256" key="1">
    <source>
        <dbReference type="ARBA" id="ARBA00022531"/>
    </source>
</evidence>
<evidence type="ECO:0000313" key="6">
    <source>
        <dbReference type="EMBL" id="MCI0182349.1"/>
    </source>
</evidence>
<sequence>MTRRVKGASDMKALRMWTMTVLLGLSAILAGCGVSSSQALAKNNTDVGTHVQGKSPITKQAGTTTHGVKSLNETTINDLGPSPSVTAAEVVSQWKQANVAGGSPGAHMTPTVSASVHHAVNGAQLNTVTFVNATDGWVGGQGVLWHTTDGGAHFSVQYRGLQSIQSIDALNPSDVFAIGSSLHGTATRKIMSTINGGATWHYISVPGSVHRVDFLTAKIGYAIVGNANIGNTRLLRTEDGGQHWTIVHVPSAALEIGFAGPNNGWMYSYAGVLYHTTNSGMTWTTAIADLPSGFDFAQIRVVNSSNVWFLVAGMGGMSQQSYTVFHSTNGNSFTPVLALSTAGAGPAPGGVKHVPVGPGFDPGPMAAIGSSSAVVIGECPACGMGTVSMEATSDGGAHWTKSHTITGVQGIPTFHSLSFPSATDGWLVDGGFAGPSTLLHTTDGGQTWRPVYVTGHATPTEGISFVDATLGYGLGLPGDSGAVLITANSGHTWTQVGNLPLQLQGRDYGNVSPSPISFPTPTDGFVADRDGQVYHTQNGGKSFAEVDLPQVMGGYDTVYFANKNIGFAMSQFYPNRTEVTTNGGVQWKMFSAINLATAQDALAQQNVAPTLHTLIDAEAGNWVGSFGDIAWILGQNGQSYFQTTDGGREWTNYNFAPSQWPSPATMQFVNAKDGWMLSMNDALLHTTDGGKIWKVIG</sequence>
<dbReference type="PROSITE" id="PS51257">
    <property type="entry name" value="PROKAR_LIPOPROTEIN"/>
    <property type="match status" value="1"/>
</dbReference>
<dbReference type="EMBL" id="JALBUF010000001">
    <property type="protein sequence ID" value="MCI0182349.1"/>
    <property type="molecule type" value="Genomic_DNA"/>
</dbReference>
<feature type="chain" id="PRO_5040811055" evidence="4">
    <location>
        <begin position="42"/>
        <end position="697"/>
    </location>
</feature>
<comment type="caution">
    <text evidence="6">The sequence shown here is derived from an EMBL/GenBank/DDBJ whole genome shotgun (WGS) entry which is preliminary data.</text>
</comment>
<dbReference type="SUPFAM" id="SSF110296">
    <property type="entry name" value="Oligoxyloglucan reducing end-specific cellobiohydrolase"/>
    <property type="match status" value="2"/>
</dbReference>
<protein>
    <submittedName>
        <fullName evidence="6">Ycf48-like protein</fullName>
    </submittedName>
</protein>
<reference evidence="6" key="1">
    <citation type="submission" date="2022-03" db="EMBL/GenBank/DDBJ databases">
        <title>Draft Genome Sequence of Firmicute Strain S0AB, a Heterotrophic Iron/Sulfur-Oxidizing Extreme Acidophile.</title>
        <authorList>
            <person name="Vergara E."/>
            <person name="Pakostova E."/>
            <person name="Johnson D.B."/>
            <person name="Holmes D.S."/>
        </authorList>
    </citation>
    <scope>NUCLEOTIDE SEQUENCE</scope>
    <source>
        <strain evidence="6">S0AB</strain>
    </source>
</reference>
<dbReference type="AlphaFoldDB" id="A0A9X2AB61"/>
<accession>A0A9X2AB61</accession>
<evidence type="ECO:0000259" key="5">
    <source>
        <dbReference type="Pfam" id="PF14870"/>
    </source>
</evidence>
<organism evidence="6 7">
    <name type="scientific">Sulfoacidibacillus ferrooxidans</name>
    <dbReference type="NCBI Taxonomy" id="2005001"/>
    <lineage>
        <taxon>Bacteria</taxon>
        <taxon>Bacillati</taxon>
        <taxon>Bacillota</taxon>
        <taxon>Bacilli</taxon>
        <taxon>Bacillales</taxon>
        <taxon>Alicyclobacillaceae</taxon>
        <taxon>Sulfoacidibacillus</taxon>
    </lineage>
</organism>
<keyword evidence="4" id="KW-0732">Signal</keyword>
<name>A0A9X2AB61_9BACL</name>
<dbReference type="PANTHER" id="PTHR47199:SF2">
    <property type="entry name" value="PHOTOSYSTEM II STABILITY_ASSEMBLY FACTOR HCF136, CHLOROPLASTIC"/>
    <property type="match status" value="1"/>
</dbReference>
<feature type="domain" description="Photosynthesis system II assembly factor Ycf48/Hcf136-like" evidence="5">
    <location>
        <begin position="390"/>
        <end position="494"/>
    </location>
</feature>
<dbReference type="GO" id="GO:0015979">
    <property type="term" value="P:photosynthesis"/>
    <property type="evidence" value="ECO:0007669"/>
    <property type="project" value="UniProtKB-KW"/>
</dbReference>
<keyword evidence="7" id="KW-1185">Reference proteome</keyword>
<gene>
    <name evidence="6" type="primary">hcf136_2</name>
    <name evidence="6" type="ORF">MM817_00608</name>
</gene>
<feature type="compositionally biased region" description="Polar residues" evidence="3">
    <location>
        <begin position="55"/>
        <end position="66"/>
    </location>
</feature>
<feature type="signal peptide" evidence="4">
    <location>
        <begin position="1"/>
        <end position="41"/>
    </location>
</feature>
<dbReference type="InterPro" id="IPR015943">
    <property type="entry name" value="WD40/YVTN_repeat-like_dom_sf"/>
</dbReference>